<proteinExistence type="inferred from homology"/>
<feature type="domain" description="Glycosyl hydrolase family 32 N-terminal" evidence="4">
    <location>
        <begin position="40"/>
        <end position="224"/>
    </location>
</feature>
<dbReference type="STRING" id="521013.SAMN04488567_3172"/>
<dbReference type="Gene3D" id="2.115.10.20">
    <property type="entry name" value="Glycosyl hydrolase domain, family 43"/>
    <property type="match status" value="2"/>
</dbReference>
<evidence type="ECO:0000313" key="6">
    <source>
        <dbReference type="Proteomes" id="UP000198922"/>
    </source>
</evidence>
<dbReference type="OrthoDB" id="7064503at2"/>
<evidence type="ECO:0000259" key="4">
    <source>
        <dbReference type="Pfam" id="PF00251"/>
    </source>
</evidence>
<evidence type="ECO:0000256" key="2">
    <source>
        <dbReference type="ARBA" id="ARBA00022801"/>
    </source>
</evidence>
<keyword evidence="6" id="KW-1185">Reference proteome</keyword>
<sequence length="328" mass="36352">MPLALDDKWIWDSWYAHDGQRWHGYFLQADKSLGDPDLRHFNVSQGHAVSDDLKTWEHKGTCLRPAPKPAWDDTTTWTGSVIQGPDGVWHLFYTGGGSAENGLYQRIGHATSRDMHSWERVGSGLCLDMEGPNAAHYEAEHAVGHWHDRAMRDPFVMKDPDGDGWLMYFTARAPGIAEANAGGAIGFATSPDLYEWTLQPPVFAGDYGQLEVPQVFRIGSRYYCLFCTADEHWSEGRKAQAGTPPVTGNHYLTADDPRGPWTVAPGFLDGDLPCYRYAARVLETAQGWVIMGFADGGRDSFGGYVMDPVPLKVDDDGLLYIAPADRGK</sequence>
<dbReference type="PANTHER" id="PTHR43101:SF1">
    <property type="entry name" value="BETA-FRUCTOSIDASE"/>
    <property type="match status" value="1"/>
</dbReference>
<comment type="similarity">
    <text evidence="1">Belongs to the glycosyl hydrolase 32 family.</text>
</comment>
<evidence type="ECO:0000313" key="5">
    <source>
        <dbReference type="EMBL" id="SDF00221.1"/>
    </source>
</evidence>
<evidence type="ECO:0000256" key="3">
    <source>
        <dbReference type="ARBA" id="ARBA00023295"/>
    </source>
</evidence>
<dbReference type="InterPro" id="IPR051214">
    <property type="entry name" value="GH32_Enzymes"/>
</dbReference>
<gene>
    <name evidence="5" type="ORF">SAMN04488567_3172</name>
</gene>
<dbReference type="SUPFAM" id="SSF75005">
    <property type="entry name" value="Arabinanase/levansucrase/invertase"/>
    <property type="match status" value="1"/>
</dbReference>
<reference evidence="6" key="1">
    <citation type="submission" date="2016-10" db="EMBL/GenBank/DDBJ databases">
        <authorList>
            <person name="Varghese N."/>
            <person name="Submissions S."/>
        </authorList>
    </citation>
    <scope>NUCLEOTIDE SEQUENCE [LARGE SCALE GENOMIC DNA]</scope>
    <source>
        <strain evidence="6">DSM 21424</strain>
    </source>
</reference>
<dbReference type="EMBL" id="FNAT01000006">
    <property type="protein sequence ID" value="SDF00221.1"/>
    <property type="molecule type" value="Genomic_DNA"/>
</dbReference>
<accession>A0A1G7HIM9</accession>
<dbReference type="PANTHER" id="PTHR43101">
    <property type="entry name" value="BETA-FRUCTOSIDASE"/>
    <property type="match status" value="1"/>
</dbReference>
<dbReference type="InterPro" id="IPR013148">
    <property type="entry name" value="Glyco_hydro_32_N"/>
</dbReference>
<keyword evidence="2" id="KW-0378">Hydrolase</keyword>
<name>A0A1G7HIM9_9RHOB</name>
<dbReference type="GO" id="GO:0016798">
    <property type="term" value="F:hydrolase activity, acting on glycosyl bonds"/>
    <property type="evidence" value="ECO:0007669"/>
    <property type="project" value="UniProtKB-KW"/>
</dbReference>
<evidence type="ECO:0000256" key="1">
    <source>
        <dbReference type="ARBA" id="ARBA00009902"/>
    </source>
</evidence>
<dbReference type="CDD" id="cd18609">
    <property type="entry name" value="GH32-like"/>
    <property type="match status" value="1"/>
</dbReference>
<protein>
    <submittedName>
        <fullName evidence="5">Beta-fructofuranosidase</fullName>
    </submittedName>
</protein>
<organism evidence="5 6">
    <name type="scientific">Limimaricola pyoseonensis</name>
    <dbReference type="NCBI Taxonomy" id="521013"/>
    <lineage>
        <taxon>Bacteria</taxon>
        <taxon>Pseudomonadati</taxon>
        <taxon>Pseudomonadota</taxon>
        <taxon>Alphaproteobacteria</taxon>
        <taxon>Rhodobacterales</taxon>
        <taxon>Paracoccaceae</taxon>
        <taxon>Limimaricola</taxon>
    </lineage>
</organism>
<dbReference type="InterPro" id="IPR023296">
    <property type="entry name" value="Glyco_hydro_beta-prop_sf"/>
</dbReference>
<keyword evidence="3" id="KW-0326">Glycosidase</keyword>
<dbReference type="RefSeq" id="WP_090113590.1">
    <property type="nucleotide sequence ID" value="NZ_FNAT01000006.1"/>
</dbReference>
<dbReference type="Proteomes" id="UP000198922">
    <property type="component" value="Unassembled WGS sequence"/>
</dbReference>
<dbReference type="AlphaFoldDB" id="A0A1G7HIM9"/>
<dbReference type="Pfam" id="PF00251">
    <property type="entry name" value="Glyco_hydro_32N"/>
    <property type="match status" value="1"/>
</dbReference>